<dbReference type="SUPFAM" id="SSF52499">
    <property type="entry name" value="Isochorismatase-like hydrolases"/>
    <property type="match status" value="1"/>
</dbReference>
<dbReference type="Proteomes" id="UP000198386">
    <property type="component" value="Unassembled WGS sequence"/>
</dbReference>
<evidence type="ECO:0000313" key="10">
    <source>
        <dbReference type="Proteomes" id="UP000198386"/>
    </source>
</evidence>
<evidence type="ECO:0000256" key="7">
    <source>
        <dbReference type="ARBA" id="ARBA00043224"/>
    </source>
</evidence>
<evidence type="ECO:0000259" key="8">
    <source>
        <dbReference type="Pfam" id="PF00857"/>
    </source>
</evidence>
<keyword evidence="3" id="KW-0479">Metal-binding</keyword>
<proteinExistence type="inferred from homology"/>
<sequence>MNGGSAVRRALLVVDVQNDFCEGGSLAVEGCSAVAAAITEHLREATYAHVVATRDHHVDPGGHFADEPDYLDTWPAHCVAGTEGAQLHPALDRSRLEAVFDKGEYAAAYSGFEGRADGVPLADWLHERGVEAVDVAGIATDHCVRATALDAVSEGFATRVLLHLTAGVAQASTDAALEELRTAGVELAGAVHGSHQRYKGTSLGPGR</sequence>
<name>A0A239J182_9ACTN</name>
<keyword evidence="2" id="KW-0662">Pyridine nucleotide biosynthesis</keyword>
<dbReference type="EC" id="3.5.1.19" evidence="6"/>
<protein>
    <recommendedName>
        <fullName evidence="6">nicotinamidase</fullName>
        <ecNumber evidence="6">3.5.1.19</ecNumber>
    </recommendedName>
    <alternativeName>
        <fullName evidence="7">Nicotinamide deamidase</fullName>
    </alternativeName>
</protein>
<comment type="pathway">
    <text evidence="5">Cofactor biosynthesis; nicotinate biosynthesis; nicotinate from nicotinamide: step 1/1.</text>
</comment>
<dbReference type="InterPro" id="IPR000868">
    <property type="entry name" value="Isochorismatase-like_dom"/>
</dbReference>
<keyword evidence="10" id="KW-1185">Reference proteome</keyword>
<dbReference type="PANTHER" id="PTHR11080:SF2">
    <property type="entry name" value="LD05707P"/>
    <property type="match status" value="1"/>
</dbReference>
<dbReference type="CDD" id="cd01011">
    <property type="entry name" value="nicotinamidase"/>
    <property type="match status" value="1"/>
</dbReference>
<evidence type="ECO:0000256" key="6">
    <source>
        <dbReference type="ARBA" id="ARBA00039017"/>
    </source>
</evidence>
<evidence type="ECO:0000256" key="3">
    <source>
        <dbReference type="ARBA" id="ARBA00022723"/>
    </source>
</evidence>
<dbReference type="Gene3D" id="3.40.50.850">
    <property type="entry name" value="Isochorismatase-like"/>
    <property type="match status" value="1"/>
</dbReference>
<dbReference type="InterPro" id="IPR052347">
    <property type="entry name" value="Isochorismatase_Nicotinamidase"/>
</dbReference>
<evidence type="ECO:0000256" key="5">
    <source>
        <dbReference type="ARBA" id="ARBA00037900"/>
    </source>
</evidence>
<keyword evidence="4" id="KW-0378">Hydrolase</keyword>
<evidence type="ECO:0000256" key="4">
    <source>
        <dbReference type="ARBA" id="ARBA00022801"/>
    </source>
</evidence>
<reference evidence="10" key="1">
    <citation type="submission" date="2017-06" db="EMBL/GenBank/DDBJ databases">
        <authorList>
            <person name="Varghese N."/>
            <person name="Submissions S."/>
        </authorList>
    </citation>
    <scope>NUCLEOTIDE SEQUENCE [LARGE SCALE GENOMIC DNA]</scope>
    <source>
        <strain evidence="10">DSM 45423</strain>
    </source>
</reference>
<accession>A0A239J182</accession>
<dbReference type="GO" id="GO:0046872">
    <property type="term" value="F:metal ion binding"/>
    <property type="evidence" value="ECO:0007669"/>
    <property type="project" value="UniProtKB-KW"/>
</dbReference>
<dbReference type="AlphaFoldDB" id="A0A239J182"/>
<evidence type="ECO:0000256" key="1">
    <source>
        <dbReference type="ARBA" id="ARBA00006336"/>
    </source>
</evidence>
<evidence type="ECO:0000313" key="9">
    <source>
        <dbReference type="EMBL" id="SNS99671.1"/>
    </source>
</evidence>
<comment type="similarity">
    <text evidence="1">Belongs to the isochorismatase family.</text>
</comment>
<dbReference type="EMBL" id="FZOH01000013">
    <property type="protein sequence ID" value="SNS99671.1"/>
    <property type="molecule type" value="Genomic_DNA"/>
</dbReference>
<evidence type="ECO:0000256" key="2">
    <source>
        <dbReference type="ARBA" id="ARBA00022642"/>
    </source>
</evidence>
<dbReference type="PANTHER" id="PTHR11080">
    <property type="entry name" value="PYRAZINAMIDASE/NICOTINAMIDASE"/>
    <property type="match status" value="1"/>
</dbReference>
<feature type="domain" description="Isochorismatase-like" evidence="8">
    <location>
        <begin position="10"/>
        <end position="187"/>
    </location>
</feature>
<dbReference type="Pfam" id="PF00857">
    <property type="entry name" value="Isochorismatase"/>
    <property type="match status" value="1"/>
</dbReference>
<dbReference type="GO" id="GO:0019363">
    <property type="term" value="P:pyridine nucleotide biosynthetic process"/>
    <property type="evidence" value="ECO:0007669"/>
    <property type="project" value="UniProtKB-KW"/>
</dbReference>
<dbReference type="InterPro" id="IPR036380">
    <property type="entry name" value="Isochorismatase-like_sf"/>
</dbReference>
<organism evidence="9 10">
    <name type="scientific">Geodermatophilus saharensis</name>
    <dbReference type="NCBI Taxonomy" id="1137994"/>
    <lineage>
        <taxon>Bacteria</taxon>
        <taxon>Bacillati</taxon>
        <taxon>Actinomycetota</taxon>
        <taxon>Actinomycetes</taxon>
        <taxon>Geodermatophilales</taxon>
        <taxon>Geodermatophilaceae</taxon>
        <taxon>Geodermatophilus</taxon>
    </lineage>
</organism>
<gene>
    <name evidence="9" type="ORF">SAMN04488107_4586</name>
</gene>
<dbReference type="GO" id="GO:0008936">
    <property type="term" value="F:nicotinamidase activity"/>
    <property type="evidence" value="ECO:0007669"/>
    <property type="project" value="UniProtKB-EC"/>
</dbReference>